<dbReference type="AlphaFoldDB" id="A0A1A8G4H1"/>
<dbReference type="EMBL" id="HAEB01018732">
    <property type="protein sequence ID" value="SBQ65259.1"/>
    <property type="molecule type" value="Transcribed_RNA"/>
</dbReference>
<feature type="region of interest" description="Disordered" evidence="1">
    <location>
        <begin position="1"/>
        <end position="25"/>
    </location>
</feature>
<sequence>RGVPNTRTSRNSSNQRNPRGKAPVRDLIKDSVVPGHPLVVLPEPSEQTPPSARQRQHLVGEGLHVHV</sequence>
<reference evidence="2" key="2">
    <citation type="submission" date="2016-06" db="EMBL/GenBank/DDBJ databases">
        <title>The genome of a short-lived fish provides insights into sex chromosome evolution and the genetic control of aging.</title>
        <authorList>
            <person name="Reichwald K."/>
            <person name="Felder M."/>
            <person name="Petzold A."/>
            <person name="Koch P."/>
            <person name="Groth M."/>
            <person name="Platzer M."/>
        </authorList>
    </citation>
    <scope>NUCLEOTIDE SEQUENCE</scope>
    <source>
        <tissue evidence="2">Brain</tissue>
    </source>
</reference>
<reference evidence="2" key="1">
    <citation type="submission" date="2016-05" db="EMBL/GenBank/DDBJ databases">
        <authorList>
            <person name="Lavstsen T."/>
            <person name="Jespersen J.S."/>
        </authorList>
    </citation>
    <scope>NUCLEOTIDE SEQUENCE</scope>
    <source>
        <tissue evidence="2">Brain</tissue>
    </source>
</reference>
<feature type="non-terminal residue" evidence="2">
    <location>
        <position position="67"/>
    </location>
</feature>
<name>A0A1A8G4H1_9TELE</name>
<organism evidence="2">
    <name type="scientific">Nothobranchius korthausae</name>
    <dbReference type="NCBI Taxonomy" id="1143690"/>
    <lineage>
        <taxon>Eukaryota</taxon>
        <taxon>Metazoa</taxon>
        <taxon>Chordata</taxon>
        <taxon>Craniata</taxon>
        <taxon>Vertebrata</taxon>
        <taxon>Euteleostomi</taxon>
        <taxon>Actinopterygii</taxon>
        <taxon>Neopterygii</taxon>
        <taxon>Teleostei</taxon>
        <taxon>Neoteleostei</taxon>
        <taxon>Acanthomorphata</taxon>
        <taxon>Ovalentaria</taxon>
        <taxon>Atherinomorphae</taxon>
        <taxon>Cyprinodontiformes</taxon>
        <taxon>Nothobranchiidae</taxon>
        <taxon>Nothobranchius</taxon>
    </lineage>
</organism>
<evidence type="ECO:0000256" key="1">
    <source>
        <dbReference type="SAM" id="MobiDB-lite"/>
    </source>
</evidence>
<protein>
    <submittedName>
        <fullName evidence="2">F-box protein 15</fullName>
    </submittedName>
</protein>
<gene>
    <name evidence="2" type="primary">FBXO15</name>
</gene>
<feature type="non-terminal residue" evidence="2">
    <location>
        <position position="1"/>
    </location>
</feature>
<proteinExistence type="predicted"/>
<accession>A0A1A8G4H1</accession>
<evidence type="ECO:0000313" key="2">
    <source>
        <dbReference type="EMBL" id="SBQ65259.1"/>
    </source>
</evidence>
<feature type="region of interest" description="Disordered" evidence="1">
    <location>
        <begin position="41"/>
        <end position="67"/>
    </location>
</feature>
<feature type="compositionally biased region" description="Polar residues" evidence="1">
    <location>
        <begin position="1"/>
        <end position="17"/>
    </location>
</feature>